<keyword evidence="8" id="KW-1185">Reference proteome</keyword>
<proteinExistence type="predicted"/>
<evidence type="ECO:0000313" key="8">
    <source>
        <dbReference type="Proteomes" id="UP000749559"/>
    </source>
</evidence>
<dbReference type="EMBL" id="CAIIXF020000006">
    <property type="protein sequence ID" value="CAH1785386.1"/>
    <property type="molecule type" value="Genomic_DNA"/>
</dbReference>
<evidence type="ECO:0000256" key="3">
    <source>
        <dbReference type="ARBA" id="ARBA00023157"/>
    </source>
</evidence>
<dbReference type="PANTHER" id="PTHR14097:SF7">
    <property type="entry name" value="OXIDOREDUCTASE HTATIP2"/>
    <property type="match status" value="1"/>
</dbReference>
<sequence>MVTSLFISRSLHRRMSFLKKFSVITAVSAALLAALIAYLQSLPAENQAWNIRMAESAPDNRATLKEANEGCFIVGYTGEVGKVLVQEILKNQVFKRVVLIGRRKVEFDDDVMKSVEQHVVDFDKLDEYKETFQGIDQGFCCLGTTRGKAGAKGFVKVDYDYVMNTARLAKEGGVKHFHLVSSGGANKNSSLLYTQTKGRVEADVSDLGFDRVSIYRPAVLMCDRTEKRSGEGVLRTLLKPIAYFAPTLASIPTTTVAKAMVNIAASPKEKDVIILENKALHQIAGAAQ</sequence>
<evidence type="ECO:0000256" key="2">
    <source>
        <dbReference type="ARBA" id="ARBA00022990"/>
    </source>
</evidence>
<dbReference type="OrthoDB" id="430436at2759"/>
<accession>A0A8J1Y305</accession>
<dbReference type="Gene3D" id="3.40.50.720">
    <property type="entry name" value="NAD(P)-binding Rossmann-like Domain"/>
    <property type="match status" value="1"/>
</dbReference>
<dbReference type="PANTHER" id="PTHR14097">
    <property type="entry name" value="OXIDOREDUCTASE HTATIP2"/>
    <property type="match status" value="1"/>
</dbReference>
<reference evidence="7" key="1">
    <citation type="submission" date="2022-03" db="EMBL/GenBank/DDBJ databases">
        <authorList>
            <person name="Martin C."/>
        </authorList>
    </citation>
    <scope>NUCLEOTIDE SEQUENCE</scope>
</reference>
<dbReference type="InterPro" id="IPR016040">
    <property type="entry name" value="NAD(P)-bd_dom"/>
</dbReference>
<evidence type="ECO:0000256" key="4">
    <source>
        <dbReference type="ARBA" id="ARBA00093483"/>
    </source>
</evidence>
<evidence type="ECO:0000256" key="5">
    <source>
        <dbReference type="ARBA" id="ARBA00093604"/>
    </source>
</evidence>
<protein>
    <recommendedName>
        <fullName evidence="5">Protein HTATIP2</fullName>
    </recommendedName>
</protein>
<evidence type="ECO:0000313" key="7">
    <source>
        <dbReference type="EMBL" id="CAH1785386.1"/>
    </source>
</evidence>
<comment type="caution">
    <text evidence="7">The sequence shown here is derived from an EMBL/GenBank/DDBJ whole genome shotgun (WGS) entry which is preliminary data.</text>
</comment>
<keyword evidence="1" id="KW-0521">NADP</keyword>
<organism evidence="7 8">
    <name type="scientific">Owenia fusiformis</name>
    <name type="common">Polychaete worm</name>
    <dbReference type="NCBI Taxonomy" id="6347"/>
    <lineage>
        <taxon>Eukaryota</taxon>
        <taxon>Metazoa</taxon>
        <taxon>Spiralia</taxon>
        <taxon>Lophotrochozoa</taxon>
        <taxon>Annelida</taxon>
        <taxon>Polychaeta</taxon>
        <taxon>Sedentaria</taxon>
        <taxon>Canalipalpata</taxon>
        <taxon>Sabellida</taxon>
        <taxon>Oweniida</taxon>
        <taxon>Oweniidae</taxon>
        <taxon>Owenia</taxon>
    </lineage>
</organism>
<dbReference type="SUPFAM" id="SSF51735">
    <property type="entry name" value="NAD(P)-binding Rossmann-fold domains"/>
    <property type="match status" value="1"/>
</dbReference>
<gene>
    <name evidence="7" type="ORF">OFUS_LOCUS11455</name>
</gene>
<evidence type="ECO:0000259" key="6">
    <source>
        <dbReference type="Pfam" id="PF13460"/>
    </source>
</evidence>
<dbReference type="CDD" id="cd05250">
    <property type="entry name" value="CC3_like_SDR_a"/>
    <property type="match status" value="1"/>
</dbReference>
<dbReference type="Pfam" id="PF13460">
    <property type="entry name" value="NAD_binding_10"/>
    <property type="match status" value="1"/>
</dbReference>
<dbReference type="InterPro" id="IPR036291">
    <property type="entry name" value="NAD(P)-bd_dom_sf"/>
</dbReference>
<dbReference type="AlphaFoldDB" id="A0A8J1Y305"/>
<dbReference type="GO" id="GO:0051170">
    <property type="term" value="P:import into nucleus"/>
    <property type="evidence" value="ECO:0007669"/>
    <property type="project" value="TreeGrafter"/>
</dbReference>
<comment type="subunit">
    <text evidence="4">Monomer. Forms homodimers during oxidative stress. Interacts (via N-terminus) with elongation factor EEF1A1 (via middle-region); the interaction is direct and competes with EEF1A1 binding to guanyl-nucleotide exchange factor EEF1B2, thereby inhibiting GDP for GTP exchange and reactivation of EEF1A1. Interacts with nuclear transport receptors XPO4, IPO5/RANBP5, IPO7, IPO9 and KPNB1 as well as GCN1L1/GCN1 and LRPPRC probably through their HEAT repeats. Binds NCOA5/CIA.</text>
</comment>
<feature type="domain" description="NAD(P)-binding" evidence="6">
    <location>
        <begin position="77"/>
        <end position="267"/>
    </location>
</feature>
<keyword evidence="2" id="KW-0007">Acetylation</keyword>
<name>A0A8J1Y305_OWEFU</name>
<evidence type="ECO:0000256" key="1">
    <source>
        <dbReference type="ARBA" id="ARBA00022857"/>
    </source>
</evidence>
<dbReference type="GO" id="GO:0003824">
    <property type="term" value="F:catalytic activity"/>
    <property type="evidence" value="ECO:0007669"/>
    <property type="project" value="UniProtKB-ARBA"/>
</dbReference>
<dbReference type="FunFam" id="3.40.50.720:FF:000271">
    <property type="entry name" value="oxidoreductase HTATIP2 isoform X1"/>
    <property type="match status" value="1"/>
</dbReference>
<dbReference type="GO" id="GO:0005737">
    <property type="term" value="C:cytoplasm"/>
    <property type="evidence" value="ECO:0007669"/>
    <property type="project" value="TreeGrafter"/>
</dbReference>
<keyword evidence="3" id="KW-1015">Disulfide bond</keyword>
<dbReference type="Proteomes" id="UP000749559">
    <property type="component" value="Unassembled WGS sequence"/>
</dbReference>